<sequence>MDCCLYLEYLIQQVQKESERMGLYLNSKKTKVRTKISNGTGNIKRRSRDGPRFYLPRIQNRLQRAIWT</sequence>
<gene>
    <name evidence="1" type="ORF">GDO78_002741</name>
</gene>
<evidence type="ECO:0000313" key="1">
    <source>
        <dbReference type="EMBL" id="KAG9477503.1"/>
    </source>
</evidence>
<dbReference type="Proteomes" id="UP000770717">
    <property type="component" value="Unassembled WGS sequence"/>
</dbReference>
<organism evidence="1 2">
    <name type="scientific">Eleutherodactylus coqui</name>
    <name type="common">Puerto Rican coqui</name>
    <dbReference type="NCBI Taxonomy" id="57060"/>
    <lineage>
        <taxon>Eukaryota</taxon>
        <taxon>Metazoa</taxon>
        <taxon>Chordata</taxon>
        <taxon>Craniata</taxon>
        <taxon>Vertebrata</taxon>
        <taxon>Euteleostomi</taxon>
        <taxon>Amphibia</taxon>
        <taxon>Batrachia</taxon>
        <taxon>Anura</taxon>
        <taxon>Neobatrachia</taxon>
        <taxon>Hyloidea</taxon>
        <taxon>Eleutherodactylidae</taxon>
        <taxon>Eleutherodactylinae</taxon>
        <taxon>Eleutherodactylus</taxon>
        <taxon>Eleutherodactylus</taxon>
    </lineage>
</organism>
<name>A0A8J6EWV1_ELECQ</name>
<evidence type="ECO:0000313" key="2">
    <source>
        <dbReference type="Proteomes" id="UP000770717"/>
    </source>
</evidence>
<comment type="caution">
    <text evidence="1">The sequence shown here is derived from an EMBL/GenBank/DDBJ whole genome shotgun (WGS) entry which is preliminary data.</text>
</comment>
<accession>A0A8J6EWV1</accession>
<dbReference type="AlphaFoldDB" id="A0A8J6EWV1"/>
<protein>
    <submittedName>
        <fullName evidence="1">Uncharacterized protein</fullName>
    </submittedName>
</protein>
<dbReference type="EMBL" id="WNTK01000010">
    <property type="protein sequence ID" value="KAG9477503.1"/>
    <property type="molecule type" value="Genomic_DNA"/>
</dbReference>
<proteinExistence type="predicted"/>
<keyword evidence="2" id="KW-1185">Reference proteome</keyword>
<reference evidence="1" key="1">
    <citation type="thesis" date="2020" institute="ProQuest LLC" country="789 East Eisenhower Parkway, Ann Arbor, MI, USA">
        <title>Comparative Genomics and Chromosome Evolution.</title>
        <authorList>
            <person name="Mudd A.B."/>
        </authorList>
    </citation>
    <scope>NUCLEOTIDE SEQUENCE</scope>
    <source>
        <strain evidence="1">HN-11 Male</strain>
        <tissue evidence="1">Kidney and liver</tissue>
    </source>
</reference>